<comment type="caution">
    <text evidence="2">The sequence shown here is derived from an EMBL/GenBank/DDBJ whole genome shotgun (WGS) entry which is preliminary data.</text>
</comment>
<protein>
    <recommendedName>
        <fullName evidence="1">NAD-dependent epimerase/dehydratase domain-containing protein</fullName>
    </recommendedName>
</protein>
<evidence type="ECO:0000313" key="2">
    <source>
        <dbReference type="EMBL" id="OGD08937.1"/>
    </source>
</evidence>
<dbReference type="Gene3D" id="3.40.50.720">
    <property type="entry name" value="NAD(P)-binding Rossmann-like Domain"/>
    <property type="match status" value="1"/>
</dbReference>
<proteinExistence type="predicted"/>
<sequence length="321" mass="35916">MKVVITGSTGFIGINLVEELYNKHELVLLVRSGKSYPQLGRFPKAKIVAVNFDNQKELEMACKGSEIVVHLAGLLPNSTSSVKEIYSVNAGLAGNMIRAAIRSKSVKQFILCSTAFIDWFAGMSQPKETVYTASKLEGEKVVKQEASGAKIPLTIIRPGFIYGEGNPGMFPIFKLIKSGLFFYVGTGTHDFELTHVRDLTRFIKLVINNRKAFDKTFIVSCYRTFSFKQFVESISKALNVRSPSRHLSPTLVKIGLKIVDLTKSITKINLPISMDTFYTFTCPRKFDVTAAKRELNFETNMDQGKEISKLVKSFTILTQRQ</sequence>
<dbReference type="GO" id="GO:0004029">
    <property type="term" value="F:aldehyde dehydrogenase (NAD+) activity"/>
    <property type="evidence" value="ECO:0007669"/>
    <property type="project" value="TreeGrafter"/>
</dbReference>
<evidence type="ECO:0000313" key="3">
    <source>
        <dbReference type="Proteomes" id="UP000176424"/>
    </source>
</evidence>
<dbReference type="Proteomes" id="UP000176424">
    <property type="component" value="Unassembled WGS sequence"/>
</dbReference>
<reference evidence="2 3" key="1">
    <citation type="journal article" date="2016" name="Nat. Commun.">
        <title>Thousands of microbial genomes shed light on interconnected biogeochemical processes in an aquifer system.</title>
        <authorList>
            <person name="Anantharaman K."/>
            <person name="Brown C.T."/>
            <person name="Hug L.A."/>
            <person name="Sharon I."/>
            <person name="Castelle C.J."/>
            <person name="Probst A.J."/>
            <person name="Thomas B.C."/>
            <person name="Singh A."/>
            <person name="Wilkins M.J."/>
            <person name="Karaoz U."/>
            <person name="Brodie E.L."/>
            <person name="Williams K.H."/>
            <person name="Hubbard S.S."/>
            <person name="Banfield J.F."/>
        </authorList>
    </citation>
    <scope>NUCLEOTIDE SEQUENCE [LARGE SCALE GENOMIC DNA]</scope>
</reference>
<dbReference type="SUPFAM" id="SSF51735">
    <property type="entry name" value="NAD(P)-binding Rossmann-fold domains"/>
    <property type="match status" value="1"/>
</dbReference>
<dbReference type="InterPro" id="IPR051783">
    <property type="entry name" value="NAD(P)-dependent_oxidoreduct"/>
</dbReference>
<gene>
    <name evidence="2" type="ORF">A2397_05065</name>
</gene>
<dbReference type="InterPro" id="IPR001509">
    <property type="entry name" value="Epimerase_deHydtase"/>
</dbReference>
<evidence type="ECO:0000259" key="1">
    <source>
        <dbReference type="Pfam" id="PF01370"/>
    </source>
</evidence>
<dbReference type="STRING" id="1797263.A2397_05065"/>
<dbReference type="EMBL" id="MEXR01000044">
    <property type="protein sequence ID" value="OGD08937.1"/>
    <property type="molecule type" value="Genomic_DNA"/>
</dbReference>
<feature type="domain" description="NAD-dependent epimerase/dehydratase" evidence="1">
    <location>
        <begin position="3"/>
        <end position="213"/>
    </location>
</feature>
<dbReference type="InterPro" id="IPR036291">
    <property type="entry name" value="NAD(P)-bd_dom_sf"/>
</dbReference>
<organism evidence="2 3">
    <name type="scientific">Candidatus Amesbacteria bacterium RIFOXYB1_FULL_44_23</name>
    <dbReference type="NCBI Taxonomy" id="1797263"/>
    <lineage>
        <taxon>Bacteria</taxon>
        <taxon>Candidatus Amesiibacteriota</taxon>
    </lineage>
</organism>
<dbReference type="Pfam" id="PF01370">
    <property type="entry name" value="Epimerase"/>
    <property type="match status" value="1"/>
</dbReference>
<name>A0A1F4ZU08_9BACT</name>
<dbReference type="GO" id="GO:0005737">
    <property type="term" value="C:cytoplasm"/>
    <property type="evidence" value="ECO:0007669"/>
    <property type="project" value="TreeGrafter"/>
</dbReference>
<dbReference type="PANTHER" id="PTHR48079:SF6">
    <property type="entry name" value="NAD(P)-BINDING DOMAIN-CONTAINING PROTEIN-RELATED"/>
    <property type="match status" value="1"/>
</dbReference>
<dbReference type="AlphaFoldDB" id="A0A1F4ZU08"/>
<accession>A0A1F4ZU08</accession>
<dbReference type="PANTHER" id="PTHR48079">
    <property type="entry name" value="PROTEIN YEEZ"/>
    <property type="match status" value="1"/>
</dbReference>